<evidence type="ECO:0000256" key="4">
    <source>
        <dbReference type="ARBA" id="ARBA00022741"/>
    </source>
</evidence>
<gene>
    <name evidence="10" type="primary">trpS</name>
    <name evidence="10" type="ORF">I4J89_45830</name>
</gene>
<dbReference type="GO" id="GO:0005524">
    <property type="term" value="F:ATP binding"/>
    <property type="evidence" value="ECO:0007669"/>
    <property type="project" value="UniProtKB-KW"/>
</dbReference>
<evidence type="ECO:0000256" key="1">
    <source>
        <dbReference type="ARBA" id="ARBA00005594"/>
    </source>
</evidence>
<dbReference type="NCBIfam" id="TIGR00233">
    <property type="entry name" value="trpS"/>
    <property type="match status" value="1"/>
</dbReference>
<dbReference type="PRINTS" id="PR01039">
    <property type="entry name" value="TRNASYNTHTRP"/>
</dbReference>
<keyword evidence="5 9" id="KW-0067">ATP-binding</keyword>
<comment type="caution">
    <text evidence="10">The sequence shown here is derived from an EMBL/GenBank/DDBJ whole genome shotgun (WGS) entry which is preliminary data.</text>
</comment>
<evidence type="ECO:0000256" key="6">
    <source>
        <dbReference type="ARBA" id="ARBA00022917"/>
    </source>
</evidence>
<dbReference type="InterPro" id="IPR050203">
    <property type="entry name" value="Trp-tRNA_synthetase"/>
</dbReference>
<proteinExistence type="inferred from homology"/>
<dbReference type="PANTHER" id="PTHR43766">
    <property type="entry name" value="TRYPTOPHAN--TRNA LIGASE, MITOCHONDRIAL"/>
    <property type="match status" value="1"/>
</dbReference>
<dbReference type="CDD" id="cd00806">
    <property type="entry name" value="TrpRS_core"/>
    <property type="match status" value="1"/>
</dbReference>
<keyword evidence="7 9" id="KW-0030">Aminoacyl-tRNA synthetase</keyword>
<dbReference type="Gene3D" id="1.10.240.10">
    <property type="entry name" value="Tyrosyl-Transfer RNA Synthetase"/>
    <property type="match status" value="1"/>
</dbReference>
<name>A0A931CM09_9ACTN</name>
<evidence type="ECO:0000256" key="9">
    <source>
        <dbReference type="RuleBase" id="RU363036"/>
    </source>
</evidence>
<evidence type="ECO:0000256" key="2">
    <source>
        <dbReference type="ARBA" id="ARBA00013161"/>
    </source>
</evidence>
<evidence type="ECO:0000256" key="7">
    <source>
        <dbReference type="ARBA" id="ARBA00023146"/>
    </source>
</evidence>
<evidence type="ECO:0000313" key="10">
    <source>
        <dbReference type="EMBL" id="MBG0568758.1"/>
    </source>
</evidence>
<evidence type="ECO:0000256" key="8">
    <source>
        <dbReference type="NCBIfam" id="TIGR00233"/>
    </source>
</evidence>
<dbReference type="SUPFAM" id="SSF52374">
    <property type="entry name" value="Nucleotidylyl transferase"/>
    <property type="match status" value="1"/>
</dbReference>
<protein>
    <recommendedName>
        <fullName evidence="2 8">Tryptophan--tRNA ligase</fullName>
        <ecNumber evidence="2 8">6.1.1.2</ecNumber>
    </recommendedName>
</protein>
<dbReference type="AlphaFoldDB" id="A0A931CM09"/>
<evidence type="ECO:0000313" key="11">
    <source>
        <dbReference type="Proteomes" id="UP000598146"/>
    </source>
</evidence>
<dbReference type="Gene3D" id="3.40.50.620">
    <property type="entry name" value="HUPs"/>
    <property type="match status" value="1"/>
</dbReference>
<dbReference type="GO" id="GO:0005829">
    <property type="term" value="C:cytosol"/>
    <property type="evidence" value="ECO:0007669"/>
    <property type="project" value="TreeGrafter"/>
</dbReference>
<evidence type="ECO:0000256" key="5">
    <source>
        <dbReference type="ARBA" id="ARBA00022840"/>
    </source>
</evidence>
<reference evidence="10" key="1">
    <citation type="submission" date="2020-11" db="EMBL/GenBank/DDBJ databases">
        <title>Isolation and identification of active actinomycetes.</title>
        <authorList>
            <person name="Sun X."/>
        </authorList>
    </citation>
    <scope>NUCLEOTIDE SEQUENCE</scope>
    <source>
        <strain evidence="10">NEAU-A11</strain>
    </source>
</reference>
<dbReference type="Pfam" id="PF00579">
    <property type="entry name" value="tRNA-synt_1b"/>
    <property type="match status" value="1"/>
</dbReference>
<dbReference type="InterPro" id="IPR002305">
    <property type="entry name" value="aa-tRNA-synth_Ic"/>
</dbReference>
<keyword evidence="11" id="KW-1185">Reference proteome</keyword>
<sequence>MAPTRRLTGFQATGRLHLGNLLGAMRPLIAAQDAAPSIALIADLHAMTVEHNPTEVRASALELATVLLAAGVDPRRTPIVLQSQMREHTELHYLLECVTGFGEAARMIQFKEKSAAGGQVRLSLLTYPILMAADILLYDVTQVPVGEDQNQHLELTRTLADRFNTRYGETFTVPEGVKPEAAARIMDLADPTTKMSKTTGAGRIGLLDPPEVVRRTVARAVTDEFATVRRDPERQPGVTNLIDILAACAGRPPADTDSYGALKSEVTDAIEALLTPIRARHAELSDDPGYVREVLARSADRVRPTAEATVRRARQAIGLLD</sequence>
<dbReference type="Proteomes" id="UP000598146">
    <property type="component" value="Unassembled WGS sequence"/>
</dbReference>
<dbReference type="InterPro" id="IPR002306">
    <property type="entry name" value="Trp-tRNA-ligase"/>
</dbReference>
<keyword evidence="4 9" id="KW-0547">Nucleotide-binding</keyword>
<organism evidence="10 11">
    <name type="scientific">Actinoplanes aureus</name>
    <dbReference type="NCBI Taxonomy" id="2792083"/>
    <lineage>
        <taxon>Bacteria</taxon>
        <taxon>Bacillati</taxon>
        <taxon>Actinomycetota</taxon>
        <taxon>Actinomycetes</taxon>
        <taxon>Micromonosporales</taxon>
        <taxon>Micromonosporaceae</taxon>
        <taxon>Actinoplanes</taxon>
    </lineage>
</organism>
<dbReference type="EMBL" id="JADQTO010000044">
    <property type="protein sequence ID" value="MBG0568758.1"/>
    <property type="molecule type" value="Genomic_DNA"/>
</dbReference>
<dbReference type="EC" id="6.1.1.2" evidence="2 8"/>
<keyword evidence="3 9" id="KW-0436">Ligase</keyword>
<dbReference type="GO" id="GO:0006436">
    <property type="term" value="P:tryptophanyl-tRNA aminoacylation"/>
    <property type="evidence" value="ECO:0007669"/>
    <property type="project" value="UniProtKB-UniRule"/>
</dbReference>
<keyword evidence="6 9" id="KW-0648">Protein biosynthesis</keyword>
<evidence type="ECO:0000256" key="3">
    <source>
        <dbReference type="ARBA" id="ARBA00022598"/>
    </source>
</evidence>
<accession>A0A931CM09</accession>
<dbReference type="InterPro" id="IPR014729">
    <property type="entry name" value="Rossmann-like_a/b/a_fold"/>
</dbReference>
<comment type="similarity">
    <text evidence="1 9">Belongs to the class-I aminoacyl-tRNA synthetase family.</text>
</comment>
<dbReference type="GO" id="GO:0004830">
    <property type="term" value="F:tryptophan-tRNA ligase activity"/>
    <property type="evidence" value="ECO:0007669"/>
    <property type="project" value="UniProtKB-UniRule"/>
</dbReference>
<dbReference type="PANTHER" id="PTHR43766:SF1">
    <property type="entry name" value="TRYPTOPHAN--TRNA LIGASE, MITOCHONDRIAL"/>
    <property type="match status" value="1"/>
</dbReference>
<dbReference type="RefSeq" id="WP_196420527.1">
    <property type="nucleotide sequence ID" value="NZ_JADQTO010000044.1"/>
</dbReference>